<accession>F3YX31</accession>
<organism evidence="1 2">
    <name type="scientific">Desulfocurvibacter africanus subsp. africanus str. Walvis Bay</name>
    <dbReference type="NCBI Taxonomy" id="690850"/>
    <lineage>
        <taxon>Bacteria</taxon>
        <taxon>Pseudomonadati</taxon>
        <taxon>Thermodesulfobacteriota</taxon>
        <taxon>Desulfovibrionia</taxon>
        <taxon>Desulfovibrionales</taxon>
        <taxon>Desulfovibrionaceae</taxon>
        <taxon>Desulfocurvibacter</taxon>
    </lineage>
</organism>
<dbReference type="AlphaFoldDB" id="F3YX31"/>
<dbReference type="HOGENOM" id="CLU_1822236_0_0_7"/>
<gene>
    <name evidence="1" type="ORF">Desaf_1076</name>
</gene>
<evidence type="ECO:0000313" key="2">
    <source>
        <dbReference type="Proteomes" id="UP000007844"/>
    </source>
</evidence>
<proteinExistence type="predicted"/>
<name>F3YX31_DESAF</name>
<evidence type="ECO:0000313" key="1">
    <source>
        <dbReference type="EMBL" id="EGJ49419.1"/>
    </source>
</evidence>
<reference evidence="1 2" key="1">
    <citation type="journal article" date="2011" name="J. Bacteriol.">
        <title>Genome sequence of the mercury-methylating and pleomorphic Desulfovibrio africanus Strain Walvis Bay.</title>
        <authorList>
            <person name="Brown S.D."/>
            <person name="Wall J.D."/>
            <person name="Kucken A.M."/>
            <person name="Gilmour C.C."/>
            <person name="Podar M."/>
            <person name="Brandt C.C."/>
            <person name="Teshima H."/>
            <person name="Detter J.C."/>
            <person name="Han C.S."/>
            <person name="Land M.L."/>
            <person name="Lucas S."/>
            <person name="Han J."/>
            <person name="Pennacchio L."/>
            <person name="Nolan M."/>
            <person name="Pitluck S."/>
            <person name="Woyke T."/>
            <person name="Goodwin L."/>
            <person name="Palumbo A.V."/>
            <person name="Elias D.A."/>
        </authorList>
    </citation>
    <scope>NUCLEOTIDE SEQUENCE [LARGE SCALE GENOMIC DNA]</scope>
    <source>
        <strain evidence="1 2">Walvis Bay</strain>
    </source>
</reference>
<sequence>MDTKSDILYLCNAQGEVLSVQLPIQVWTQIEAKVMPLVREALGKSAEPEEESLPPEPMTDWQTLVEYWDFKYPVNTEVHCDVCASSTEDWTKDEPRKFWLRACNLGGLLRYRCLNCQAMITKRLYKDKIKFEAKPEQEKDPLLNAVYGSGSTRK</sequence>
<dbReference type="RefSeq" id="WP_014259230.1">
    <property type="nucleotide sequence ID" value="NC_016629.1"/>
</dbReference>
<dbReference type="eggNOG" id="ENOG503404B">
    <property type="taxonomic scope" value="Bacteria"/>
</dbReference>
<dbReference type="Proteomes" id="UP000007844">
    <property type="component" value="Chromosome"/>
</dbReference>
<dbReference type="KEGG" id="daf:Desaf_1076"/>
<dbReference type="EMBL" id="CP003221">
    <property type="protein sequence ID" value="EGJ49419.1"/>
    <property type="molecule type" value="Genomic_DNA"/>
</dbReference>
<keyword evidence="2" id="KW-1185">Reference proteome</keyword>
<protein>
    <submittedName>
        <fullName evidence="1">Uncharacterized protein</fullName>
    </submittedName>
</protein>